<accession>A0AAE0KRN6</accession>
<dbReference type="AlphaFoldDB" id="A0AAE0KRN6"/>
<organism evidence="1 2">
    <name type="scientific">Cymbomonas tetramitiformis</name>
    <dbReference type="NCBI Taxonomy" id="36881"/>
    <lineage>
        <taxon>Eukaryota</taxon>
        <taxon>Viridiplantae</taxon>
        <taxon>Chlorophyta</taxon>
        <taxon>Pyramimonadophyceae</taxon>
        <taxon>Pyramimonadales</taxon>
        <taxon>Pyramimonadaceae</taxon>
        <taxon>Cymbomonas</taxon>
    </lineage>
</organism>
<dbReference type="EMBL" id="LGRX02019954">
    <property type="protein sequence ID" value="KAK3257945.1"/>
    <property type="molecule type" value="Genomic_DNA"/>
</dbReference>
<dbReference type="Proteomes" id="UP001190700">
    <property type="component" value="Unassembled WGS sequence"/>
</dbReference>
<evidence type="ECO:0000313" key="2">
    <source>
        <dbReference type="Proteomes" id="UP001190700"/>
    </source>
</evidence>
<name>A0AAE0KRN6_9CHLO</name>
<evidence type="ECO:0000313" key="1">
    <source>
        <dbReference type="EMBL" id="KAK3257945.1"/>
    </source>
</evidence>
<proteinExistence type="predicted"/>
<sequence>SFTTIICPYIRKSEHVLRDTYDGFYTFYYVYTYTSRQEQVARDALISEFNPSLDDLLAGGIYGAFTVGAEVPPVVNDAPGGVAAPAERVVCFYPAIRDALSPDTFFSCASGWVST</sequence>
<protein>
    <submittedName>
        <fullName evidence="1">Uncharacterized protein</fullName>
    </submittedName>
</protein>
<comment type="caution">
    <text evidence="1">The sequence shown here is derived from an EMBL/GenBank/DDBJ whole genome shotgun (WGS) entry which is preliminary data.</text>
</comment>
<gene>
    <name evidence="1" type="ORF">CYMTET_32986</name>
</gene>
<reference evidence="1 2" key="1">
    <citation type="journal article" date="2015" name="Genome Biol. Evol.">
        <title>Comparative Genomics of a Bacterivorous Green Alga Reveals Evolutionary Causalities and Consequences of Phago-Mixotrophic Mode of Nutrition.</title>
        <authorList>
            <person name="Burns J.A."/>
            <person name="Paasch A."/>
            <person name="Narechania A."/>
            <person name="Kim E."/>
        </authorList>
    </citation>
    <scope>NUCLEOTIDE SEQUENCE [LARGE SCALE GENOMIC DNA]</scope>
    <source>
        <strain evidence="1 2">PLY_AMNH</strain>
    </source>
</reference>
<keyword evidence="2" id="KW-1185">Reference proteome</keyword>
<feature type="non-terminal residue" evidence="1">
    <location>
        <position position="1"/>
    </location>
</feature>